<dbReference type="PANTHER" id="PTHR12956:SF61">
    <property type="entry name" value="TRNA (MET) CYTIDINE ACETYLTRANSFERASE-RELATED"/>
    <property type="match status" value="1"/>
</dbReference>
<evidence type="ECO:0000313" key="3">
    <source>
        <dbReference type="Proteomes" id="UP000631114"/>
    </source>
</evidence>
<proteinExistence type="predicted"/>
<dbReference type="InterPro" id="IPR048354">
    <property type="entry name" value="TOD1_MUCI70_glycTrfase_dom"/>
</dbReference>
<gene>
    <name evidence="2" type="ORF">IFM89_010587</name>
</gene>
<dbReference type="Pfam" id="PF04765">
    <property type="entry name" value="TOD1_MUCI70"/>
    <property type="match status" value="1"/>
</dbReference>
<name>A0A835ILJ4_9MAGN</name>
<reference evidence="2 3" key="1">
    <citation type="submission" date="2020-10" db="EMBL/GenBank/DDBJ databases">
        <title>The Coptis chinensis genome and diversification of protoberbering-type alkaloids.</title>
        <authorList>
            <person name="Wang B."/>
            <person name="Shu S."/>
            <person name="Song C."/>
            <person name="Liu Y."/>
        </authorList>
    </citation>
    <scope>NUCLEOTIDE SEQUENCE [LARGE SCALE GENOMIC DNA]</scope>
    <source>
        <strain evidence="2">HL-2020</strain>
        <tissue evidence="2">Leaf</tissue>
    </source>
</reference>
<dbReference type="EMBL" id="JADFTS010000002">
    <property type="protein sequence ID" value="KAF9619971.1"/>
    <property type="molecule type" value="Genomic_DNA"/>
</dbReference>
<dbReference type="PANTHER" id="PTHR12956">
    <property type="entry name" value="ALKALINE CERAMIDASE-RELATED"/>
    <property type="match status" value="1"/>
</dbReference>
<dbReference type="InterPro" id="IPR006852">
    <property type="entry name" value="TOD1_MUCI70"/>
</dbReference>
<feature type="domain" description="TOD1/MUCI70 glycosyltransferase-like" evidence="1">
    <location>
        <begin position="167"/>
        <end position="212"/>
    </location>
</feature>
<evidence type="ECO:0000259" key="1">
    <source>
        <dbReference type="Pfam" id="PF04765"/>
    </source>
</evidence>
<protein>
    <recommendedName>
        <fullName evidence="1">TOD1/MUCI70 glycosyltransferase-like domain-containing protein</fullName>
    </recommendedName>
</protein>
<accession>A0A835ILJ4</accession>
<keyword evidence="3" id="KW-1185">Reference proteome</keyword>
<dbReference type="AlphaFoldDB" id="A0A835ILJ4"/>
<dbReference type="Proteomes" id="UP000631114">
    <property type="component" value="Unassembled WGS sequence"/>
</dbReference>
<organism evidence="2 3">
    <name type="scientific">Coptis chinensis</name>
    <dbReference type="NCBI Taxonomy" id="261450"/>
    <lineage>
        <taxon>Eukaryota</taxon>
        <taxon>Viridiplantae</taxon>
        <taxon>Streptophyta</taxon>
        <taxon>Embryophyta</taxon>
        <taxon>Tracheophyta</taxon>
        <taxon>Spermatophyta</taxon>
        <taxon>Magnoliopsida</taxon>
        <taxon>Ranunculales</taxon>
        <taxon>Ranunculaceae</taxon>
        <taxon>Coptidoideae</taxon>
        <taxon>Coptis</taxon>
    </lineage>
</organism>
<sequence length="212" mass="23573">MENSASCPSTPRWNIERPFLTGRFHQEIKPSSQHTHYKGYSSETFSPGSESPIGCYNASVQELLMIDDLLPALVGIEGRYTSIKRVSGIERASSYGSLQHLPNNSVVLPIYTTPVVACKPPKMLLSNAREKEKILPWIACPVCYIPVAQAIARMPGIPSPSPVLRNLTYVHDENPVRTKPFGGFDFGGYPSLKQRNNSFDVKESMNVHYGYV</sequence>
<evidence type="ECO:0000313" key="2">
    <source>
        <dbReference type="EMBL" id="KAF9619971.1"/>
    </source>
</evidence>
<comment type="caution">
    <text evidence="2">The sequence shown here is derived from an EMBL/GenBank/DDBJ whole genome shotgun (WGS) entry which is preliminary data.</text>
</comment>
<dbReference type="OrthoDB" id="1930136at2759"/>